<dbReference type="Proteomes" id="UP000325462">
    <property type="component" value="Chromosome"/>
</dbReference>
<dbReference type="InterPro" id="IPR036388">
    <property type="entry name" value="WH-like_DNA-bd_sf"/>
</dbReference>
<evidence type="ECO:0000313" key="8">
    <source>
        <dbReference type="Proteomes" id="UP000325462"/>
    </source>
</evidence>
<evidence type="ECO:0000313" key="6">
    <source>
        <dbReference type="Proteomes" id="UP000070063"/>
    </source>
</evidence>
<dbReference type="STRING" id="28035.B6N84_00815"/>
<dbReference type="EMBL" id="LRQI01000002">
    <property type="protein sequence ID" value="KXA40572.1"/>
    <property type="molecule type" value="Genomic_DNA"/>
</dbReference>
<accession>A0A133QCG1</accession>
<reference evidence="3 6" key="1">
    <citation type="submission" date="2016-01" db="EMBL/GenBank/DDBJ databases">
        <authorList>
            <person name="Mitreva M."/>
            <person name="Pepin K.H."/>
            <person name="Mihindukulasuriya K.A."/>
            <person name="Fulton R."/>
            <person name="Fronick C."/>
            <person name="O'Laughlin M."/>
            <person name="Miner T."/>
            <person name="Herter B."/>
            <person name="Rosa B.A."/>
            <person name="Cordes M."/>
            <person name="Tomlinson C."/>
            <person name="Wollam A."/>
            <person name="Palsikar V.B."/>
            <person name="Mardis E.R."/>
            <person name="Wilson R.K."/>
        </authorList>
    </citation>
    <scope>NUCLEOTIDE SEQUENCE [LARGE SCALE GENOMIC DNA]</scope>
    <source>
        <strain evidence="3 6">MJR7738</strain>
    </source>
</reference>
<dbReference type="GO" id="GO:0006950">
    <property type="term" value="P:response to stress"/>
    <property type="evidence" value="ECO:0007669"/>
    <property type="project" value="TreeGrafter"/>
</dbReference>
<dbReference type="PROSITE" id="PS50995">
    <property type="entry name" value="HTH_MARR_2"/>
    <property type="match status" value="1"/>
</dbReference>
<dbReference type="InterPro" id="IPR039422">
    <property type="entry name" value="MarR/SlyA-like"/>
</dbReference>
<evidence type="ECO:0000313" key="4">
    <source>
        <dbReference type="EMBL" id="QEX37871.1"/>
    </source>
</evidence>
<reference evidence="4 8" key="3">
    <citation type="submission" date="2019-07" db="EMBL/GenBank/DDBJ databases">
        <title>Comparative genome analysis of staphylococcus lugdunensis shows clonal complex-dependent diversity of the putative virulence factor, ess/type vii locus.</title>
        <authorList>
            <person name="Lebeurre J."/>
            <person name="Dahyot S."/>
            <person name="Diene S."/>
            <person name="Paulay A."/>
            <person name="Aubourg M."/>
            <person name="Argemi X."/>
            <person name="Giard J.-C."/>
            <person name="Tournier I."/>
            <person name="Francois P."/>
            <person name="Pestel-Caron M."/>
        </authorList>
    </citation>
    <scope>NUCLEOTIDE SEQUENCE [LARGE SCALE GENOMIC DNA]</scope>
    <source>
        <strain evidence="4 8">SL13</strain>
    </source>
</reference>
<name>A0A133QCG1_STALU</name>
<dbReference type="Proteomes" id="UP000293637">
    <property type="component" value="Unassembled WGS sequence"/>
</dbReference>
<evidence type="ECO:0000256" key="1">
    <source>
        <dbReference type="ARBA" id="ARBA00023125"/>
    </source>
</evidence>
<evidence type="ECO:0000313" key="7">
    <source>
        <dbReference type="Proteomes" id="UP000293637"/>
    </source>
</evidence>
<evidence type="ECO:0000313" key="5">
    <source>
        <dbReference type="EMBL" id="TBW72602.1"/>
    </source>
</evidence>
<dbReference type="Gene3D" id="1.10.10.10">
    <property type="entry name" value="Winged helix-like DNA-binding domain superfamily/Winged helix DNA-binding domain"/>
    <property type="match status" value="1"/>
</dbReference>
<dbReference type="PANTHER" id="PTHR33164:SF44">
    <property type="entry name" value="TRANSCRIPTIONAL REGULATORY PROTEIN"/>
    <property type="match status" value="1"/>
</dbReference>
<dbReference type="EMBL" id="SCHB01000003">
    <property type="protein sequence ID" value="TBW72602.1"/>
    <property type="molecule type" value="Genomic_DNA"/>
</dbReference>
<dbReference type="Pfam" id="PF12802">
    <property type="entry name" value="MarR_2"/>
    <property type="match status" value="1"/>
</dbReference>
<keyword evidence="8" id="KW-1185">Reference proteome</keyword>
<keyword evidence="1" id="KW-0238">DNA-binding</keyword>
<dbReference type="OMA" id="FFFAYRD"/>
<feature type="domain" description="HTH marR-type" evidence="2">
    <location>
        <begin position="16"/>
        <end position="155"/>
    </location>
</feature>
<protein>
    <submittedName>
        <fullName evidence="5">MarR family transcriptional regulator</fullName>
    </submittedName>
    <submittedName>
        <fullName evidence="3">Transcriptional regulator, MarR family</fullName>
    </submittedName>
</protein>
<dbReference type="InterPro" id="IPR036390">
    <property type="entry name" value="WH_DNA-bd_sf"/>
</dbReference>
<dbReference type="PANTHER" id="PTHR33164">
    <property type="entry name" value="TRANSCRIPTIONAL REGULATOR, MARR FAMILY"/>
    <property type="match status" value="1"/>
</dbReference>
<organism evidence="5 7">
    <name type="scientific">Staphylococcus lugdunensis</name>
    <dbReference type="NCBI Taxonomy" id="28035"/>
    <lineage>
        <taxon>Bacteria</taxon>
        <taxon>Bacillati</taxon>
        <taxon>Bacillota</taxon>
        <taxon>Bacilli</taxon>
        <taxon>Bacillales</taxon>
        <taxon>Staphylococcaceae</taxon>
        <taxon>Staphylococcus</taxon>
    </lineage>
</organism>
<reference evidence="5 7" key="2">
    <citation type="journal article" date="2019" name="Sci. Transl. Med.">
        <title>Quorum sensing between bacterial species on the skin protects against epidermal injury in atopic dermatitis.</title>
        <authorList>
            <person name="Williams M.R."/>
        </authorList>
    </citation>
    <scope>NUCLEOTIDE SEQUENCE [LARGE SCALE GENOMIC DNA]</scope>
    <source>
        <strain evidence="5 7">E7</strain>
    </source>
</reference>
<dbReference type="EMBL" id="CP041722">
    <property type="protein sequence ID" value="QEX37871.1"/>
    <property type="molecule type" value="Genomic_DNA"/>
</dbReference>
<proteinExistence type="predicted"/>
<dbReference type="eggNOG" id="COG1846">
    <property type="taxonomic scope" value="Bacteria"/>
</dbReference>
<dbReference type="SUPFAM" id="SSF46785">
    <property type="entry name" value="Winged helix' DNA-binding domain"/>
    <property type="match status" value="1"/>
</dbReference>
<sequence length="159" mass="18906">MTLFYFIESDVKMMNKNDYEHMLFYFAYKTFTLTANEIIEQYGMSRQHHRFLFFINKLPGITIKELLQTLEISKQGSHATLKKLKDKQLIFEQPSKHDRRVKQLYTTEEGEALIATLNKAQDELIQQTIKKVGTDWYAIMEELASYRQGFKNVKHLKDE</sequence>
<dbReference type="SMART" id="SM00347">
    <property type="entry name" value="HTH_MARR"/>
    <property type="match status" value="1"/>
</dbReference>
<evidence type="ECO:0000313" key="3">
    <source>
        <dbReference type="EMBL" id="KXA40572.1"/>
    </source>
</evidence>
<evidence type="ECO:0000259" key="2">
    <source>
        <dbReference type="PROSITE" id="PS50995"/>
    </source>
</evidence>
<dbReference type="GO" id="GO:0003677">
    <property type="term" value="F:DNA binding"/>
    <property type="evidence" value="ECO:0007669"/>
    <property type="project" value="UniProtKB-KW"/>
</dbReference>
<dbReference type="AlphaFoldDB" id="A0A133QCG1"/>
<dbReference type="GO" id="GO:0003700">
    <property type="term" value="F:DNA-binding transcription factor activity"/>
    <property type="evidence" value="ECO:0007669"/>
    <property type="project" value="InterPro"/>
</dbReference>
<dbReference type="Proteomes" id="UP000070063">
    <property type="component" value="Unassembled WGS sequence"/>
</dbReference>
<gene>
    <name evidence="5" type="ORF">EQ812_06405</name>
    <name evidence="4" type="ORF">FO454_02625</name>
    <name evidence="3" type="ORF">HMPREF3225_00009</name>
</gene>
<dbReference type="InterPro" id="IPR000835">
    <property type="entry name" value="HTH_MarR-typ"/>
</dbReference>